<proteinExistence type="predicted"/>
<name>A2Q4M0_MEDTR</name>
<keyword evidence="1" id="KW-1133">Transmembrane helix</keyword>
<keyword evidence="1" id="KW-0472">Membrane</keyword>
<evidence type="ECO:0000256" key="1">
    <source>
        <dbReference type="SAM" id="Phobius"/>
    </source>
</evidence>
<accession>A2Q4M0</accession>
<sequence length="265" mass="30465">MEARQVLGTGKYLGVLSMVGRSKSSTFKFIKDRMWSKINSWSSRCLSQAGREILIKSVLQSIPSYLMSTFMLPNSLINEIEKMLNAFWWGHGNGSNRGMCFKSLKAFNMAMLGKQAWKILTHPKSMITRLFKARYFPTSDYFAARSGHNPSYVWRSIWSVKSVLQNGFRWSIGTGTNILVWDPFWIQNGYSIPPPLEMNHAMANLKVADLLQLHTNNGTRRTLAFCLTKIQCAFLLVYVCSFFFLTKINDIHSFKLIEYIDIIQI</sequence>
<gene>
    <name evidence="2" type="ORF">MtrDRAFT_AC157504g25v2</name>
</gene>
<evidence type="ECO:0000313" key="2">
    <source>
        <dbReference type="EMBL" id="ABN08570.1"/>
    </source>
</evidence>
<keyword evidence="1" id="KW-0812">Transmembrane</keyword>
<dbReference type="EMBL" id="AC157504">
    <property type="protein sequence ID" value="ABN08570.1"/>
    <property type="molecule type" value="Genomic_DNA"/>
</dbReference>
<protein>
    <submittedName>
        <fullName evidence="2">WW/Rsp5/WWP</fullName>
    </submittedName>
</protein>
<dbReference type="PANTHER" id="PTHR33116:SF86">
    <property type="entry name" value="REVERSE TRANSCRIPTASE DOMAIN-CONTAINING PROTEIN"/>
    <property type="match status" value="1"/>
</dbReference>
<feature type="transmembrane region" description="Helical" evidence="1">
    <location>
        <begin position="222"/>
        <end position="245"/>
    </location>
</feature>
<reference evidence="2" key="2">
    <citation type="submission" date="2007-03" db="EMBL/GenBank/DDBJ databases">
        <authorList>
            <consortium name="The International Medicago Genome Annotation Group"/>
        </authorList>
    </citation>
    <scope>NUCLEOTIDE SEQUENCE</scope>
</reference>
<dbReference type="AlphaFoldDB" id="A2Q4M0"/>
<organism evidence="2">
    <name type="scientific">Medicago truncatula</name>
    <name type="common">Barrel medic</name>
    <name type="synonym">Medicago tribuloides</name>
    <dbReference type="NCBI Taxonomy" id="3880"/>
    <lineage>
        <taxon>Eukaryota</taxon>
        <taxon>Viridiplantae</taxon>
        <taxon>Streptophyta</taxon>
        <taxon>Embryophyta</taxon>
        <taxon>Tracheophyta</taxon>
        <taxon>Spermatophyta</taxon>
        <taxon>Magnoliopsida</taxon>
        <taxon>eudicotyledons</taxon>
        <taxon>Gunneridae</taxon>
        <taxon>Pentapetalae</taxon>
        <taxon>rosids</taxon>
        <taxon>fabids</taxon>
        <taxon>Fabales</taxon>
        <taxon>Fabaceae</taxon>
        <taxon>Papilionoideae</taxon>
        <taxon>50 kb inversion clade</taxon>
        <taxon>NPAAA clade</taxon>
        <taxon>Hologalegina</taxon>
        <taxon>IRL clade</taxon>
        <taxon>Trifolieae</taxon>
        <taxon>Medicago</taxon>
    </lineage>
</organism>
<dbReference type="PANTHER" id="PTHR33116">
    <property type="entry name" value="REVERSE TRANSCRIPTASE ZINC-BINDING DOMAIN-CONTAINING PROTEIN-RELATED-RELATED"/>
    <property type="match status" value="1"/>
</dbReference>
<reference evidence="2" key="1">
    <citation type="submission" date="2005-03" db="EMBL/GenBank/DDBJ databases">
        <authorList>
            <person name="Town C.D."/>
        </authorList>
    </citation>
    <scope>NUCLEOTIDE SEQUENCE</scope>
</reference>